<organism evidence="1 2">
    <name type="scientific">Ambrosiozyma monospora</name>
    <name type="common">Yeast</name>
    <name type="synonym">Endomycopsis monosporus</name>
    <dbReference type="NCBI Taxonomy" id="43982"/>
    <lineage>
        <taxon>Eukaryota</taxon>
        <taxon>Fungi</taxon>
        <taxon>Dikarya</taxon>
        <taxon>Ascomycota</taxon>
        <taxon>Saccharomycotina</taxon>
        <taxon>Pichiomycetes</taxon>
        <taxon>Pichiales</taxon>
        <taxon>Pichiaceae</taxon>
        <taxon>Ambrosiozyma</taxon>
    </lineage>
</organism>
<gene>
    <name evidence="1" type="ORF">Amon02_000976500</name>
</gene>
<sequence>MLNPDFAQKKEQFQSYIKRIHFNLTCLASINEIHSSPPNVPKKNYAIPQIVMPPHEIPELTDYYKMLNQLYPEAIPLFQKRMELAKQQQQHQQQQQQQQQNRSFTPSQQQKQAQNVQQQRQQAYAQFLQQQQQQAQSRQQTPQQQFAQFASPSNHSQASNENMTNPISIIVWIQYRPTTTATTTATTKSITTKEK</sequence>
<name>A0ACB5TV03_AMBMO</name>
<reference evidence="1" key="1">
    <citation type="submission" date="2023-04" db="EMBL/GenBank/DDBJ databases">
        <title>Ambrosiozyma monospora NBRC 10751.</title>
        <authorList>
            <person name="Ichikawa N."/>
            <person name="Sato H."/>
            <person name="Tonouchi N."/>
        </authorList>
    </citation>
    <scope>NUCLEOTIDE SEQUENCE</scope>
    <source>
        <strain evidence="1">NBRC 10751</strain>
    </source>
</reference>
<keyword evidence="2" id="KW-1185">Reference proteome</keyword>
<dbReference type="Proteomes" id="UP001165064">
    <property type="component" value="Unassembled WGS sequence"/>
</dbReference>
<proteinExistence type="predicted"/>
<protein>
    <submittedName>
        <fullName evidence="1">Unnamed protein product</fullName>
    </submittedName>
</protein>
<evidence type="ECO:0000313" key="1">
    <source>
        <dbReference type="EMBL" id="GME95350.1"/>
    </source>
</evidence>
<dbReference type="EMBL" id="BSXS01009364">
    <property type="protein sequence ID" value="GME95350.1"/>
    <property type="molecule type" value="Genomic_DNA"/>
</dbReference>
<accession>A0ACB5TV03</accession>
<comment type="caution">
    <text evidence="1">The sequence shown here is derived from an EMBL/GenBank/DDBJ whole genome shotgun (WGS) entry which is preliminary data.</text>
</comment>
<evidence type="ECO:0000313" key="2">
    <source>
        <dbReference type="Proteomes" id="UP001165064"/>
    </source>
</evidence>